<dbReference type="PROSITE" id="PS50293">
    <property type="entry name" value="TPR_REGION"/>
    <property type="match status" value="1"/>
</dbReference>
<accession>A0A381SZ70</accession>
<dbReference type="PROSITE" id="PS50005">
    <property type="entry name" value="TPR"/>
    <property type="match status" value="2"/>
</dbReference>
<gene>
    <name evidence="2" type="ORF">METZ01_LOCUS61462</name>
</gene>
<proteinExistence type="predicted"/>
<evidence type="ECO:0000256" key="1">
    <source>
        <dbReference type="SAM" id="MobiDB-lite"/>
    </source>
</evidence>
<dbReference type="PANTHER" id="PTHR12558:SF13">
    <property type="entry name" value="CELL DIVISION CYCLE PROTEIN 27 HOMOLOG"/>
    <property type="match status" value="1"/>
</dbReference>
<protein>
    <submittedName>
        <fullName evidence="2">Uncharacterized protein</fullName>
    </submittedName>
</protein>
<sequence length="265" mass="30612">MILFLKFCFFRLFNKYLLAIWVVFFPVIASALGVDGKAMEGVELYQKQKYDQASKKFLEAHQEKPNDPKISYNLGNSLYKQGSYEKALQNYSSSVEQKPSSSMNQKANYNMGNALFRMNKLEESIVAYKKALELDPSDMDSKFNLEFVREQIKKKKQNQDKSKKNKEGSKPTSQKDKNADNEGKQSNKNRKENTPSSNEPSNPKNNLNQNEPKNNPPRKIETASGKMTKEEAEQRLSVLTEDLKQFQRKQALEMKSLFTYQGNDW</sequence>
<dbReference type="InterPro" id="IPR011990">
    <property type="entry name" value="TPR-like_helical_dom_sf"/>
</dbReference>
<dbReference type="SMART" id="SM00028">
    <property type="entry name" value="TPR"/>
    <property type="match status" value="3"/>
</dbReference>
<dbReference type="PANTHER" id="PTHR12558">
    <property type="entry name" value="CELL DIVISION CYCLE 16,23,27"/>
    <property type="match status" value="1"/>
</dbReference>
<feature type="compositionally biased region" description="Low complexity" evidence="1">
    <location>
        <begin position="194"/>
        <end position="213"/>
    </location>
</feature>
<dbReference type="EMBL" id="UINC01003708">
    <property type="protein sequence ID" value="SVA08608.1"/>
    <property type="molecule type" value="Genomic_DNA"/>
</dbReference>
<dbReference type="SUPFAM" id="SSF48452">
    <property type="entry name" value="TPR-like"/>
    <property type="match status" value="1"/>
</dbReference>
<reference evidence="2" key="1">
    <citation type="submission" date="2018-05" db="EMBL/GenBank/DDBJ databases">
        <authorList>
            <person name="Lanie J.A."/>
            <person name="Ng W.-L."/>
            <person name="Kazmierczak K.M."/>
            <person name="Andrzejewski T.M."/>
            <person name="Davidsen T.M."/>
            <person name="Wayne K.J."/>
            <person name="Tettelin H."/>
            <person name="Glass J.I."/>
            <person name="Rusch D."/>
            <person name="Podicherti R."/>
            <person name="Tsui H.-C.T."/>
            <person name="Winkler M.E."/>
        </authorList>
    </citation>
    <scope>NUCLEOTIDE SEQUENCE</scope>
</reference>
<dbReference type="InterPro" id="IPR019734">
    <property type="entry name" value="TPR_rpt"/>
</dbReference>
<dbReference type="Pfam" id="PF00515">
    <property type="entry name" value="TPR_1"/>
    <property type="match status" value="1"/>
</dbReference>
<feature type="compositionally biased region" description="Basic and acidic residues" evidence="1">
    <location>
        <begin position="153"/>
        <end position="193"/>
    </location>
</feature>
<dbReference type="Pfam" id="PF13414">
    <property type="entry name" value="TPR_11"/>
    <property type="match status" value="1"/>
</dbReference>
<evidence type="ECO:0000313" key="2">
    <source>
        <dbReference type="EMBL" id="SVA08608.1"/>
    </source>
</evidence>
<name>A0A381SZ70_9ZZZZ</name>
<dbReference type="AlphaFoldDB" id="A0A381SZ70"/>
<feature type="region of interest" description="Disordered" evidence="1">
    <location>
        <begin position="153"/>
        <end position="234"/>
    </location>
</feature>
<organism evidence="2">
    <name type="scientific">marine metagenome</name>
    <dbReference type="NCBI Taxonomy" id="408172"/>
    <lineage>
        <taxon>unclassified sequences</taxon>
        <taxon>metagenomes</taxon>
        <taxon>ecological metagenomes</taxon>
    </lineage>
</organism>
<dbReference type="Gene3D" id="1.25.40.10">
    <property type="entry name" value="Tetratricopeptide repeat domain"/>
    <property type="match status" value="1"/>
</dbReference>